<proteinExistence type="predicted"/>
<accession>A0ABN9FQ99</accession>
<gene>
    <name evidence="2" type="ORF">SPARVUS_LOCUS12560741</name>
</gene>
<evidence type="ECO:0000313" key="3">
    <source>
        <dbReference type="Proteomes" id="UP001162483"/>
    </source>
</evidence>
<name>A0ABN9FQ99_9NEOB</name>
<protein>
    <submittedName>
        <fullName evidence="2">Uncharacterized protein</fullName>
    </submittedName>
</protein>
<reference evidence="2" key="1">
    <citation type="submission" date="2023-05" db="EMBL/GenBank/DDBJ databases">
        <authorList>
            <person name="Stuckert A."/>
        </authorList>
    </citation>
    <scope>NUCLEOTIDE SEQUENCE</scope>
</reference>
<dbReference type="EMBL" id="CATNWA010017268">
    <property type="protein sequence ID" value="CAI9599232.1"/>
    <property type="molecule type" value="Genomic_DNA"/>
</dbReference>
<feature type="region of interest" description="Disordered" evidence="1">
    <location>
        <begin position="1"/>
        <end position="30"/>
    </location>
</feature>
<evidence type="ECO:0000313" key="2">
    <source>
        <dbReference type="EMBL" id="CAI9599232.1"/>
    </source>
</evidence>
<organism evidence="2 3">
    <name type="scientific">Staurois parvus</name>
    <dbReference type="NCBI Taxonomy" id="386267"/>
    <lineage>
        <taxon>Eukaryota</taxon>
        <taxon>Metazoa</taxon>
        <taxon>Chordata</taxon>
        <taxon>Craniata</taxon>
        <taxon>Vertebrata</taxon>
        <taxon>Euteleostomi</taxon>
        <taxon>Amphibia</taxon>
        <taxon>Batrachia</taxon>
        <taxon>Anura</taxon>
        <taxon>Neobatrachia</taxon>
        <taxon>Ranoidea</taxon>
        <taxon>Ranidae</taxon>
        <taxon>Staurois</taxon>
    </lineage>
</organism>
<sequence>MERIGTPESHDMEGIGTPESHDLEGEPNTSSNIVYIDISTAYPGNSCPYRKRNPVEYIT</sequence>
<feature type="compositionally biased region" description="Basic and acidic residues" evidence="1">
    <location>
        <begin position="1"/>
        <end position="24"/>
    </location>
</feature>
<comment type="caution">
    <text evidence="2">The sequence shown here is derived from an EMBL/GenBank/DDBJ whole genome shotgun (WGS) entry which is preliminary data.</text>
</comment>
<dbReference type="Proteomes" id="UP001162483">
    <property type="component" value="Unassembled WGS sequence"/>
</dbReference>
<feature type="non-terminal residue" evidence="2">
    <location>
        <position position="59"/>
    </location>
</feature>
<evidence type="ECO:0000256" key="1">
    <source>
        <dbReference type="SAM" id="MobiDB-lite"/>
    </source>
</evidence>
<keyword evidence="3" id="KW-1185">Reference proteome</keyword>